<organism evidence="2 3">
    <name type="scientific">Methylotenera versatilis (strain 301)</name>
    <dbReference type="NCBI Taxonomy" id="666681"/>
    <lineage>
        <taxon>Bacteria</taxon>
        <taxon>Pseudomonadati</taxon>
        <taxon>Pseudomonadota</taxon>
        <taxon>Betaproteobacteria</taxon>
        <taxon>Nitrosomonadales</taxon>
        <taxon>Methylophilaceae</taxon>
        <taxon>Methylotenera</taxon>
    </lineage>
</organism>
<reference evidence="2 3" key="2">
    <citation type="journal article" date="2011" name="J. Bacteriol.">
        <title>Genomes of three methylotrophs from a single niche uncover genetic and metabolic divergence of Methylophilaceae.</title>
        <authorList>
            <person name="Lapidus A."/>
            <person name="Clum A."/>
            <person name="Labutti K."/>
            <person name="Kaluzhnaya M.G."/>
            <person name="Lim S."/>
            <person name="Beck D.A."/>
            <person name="Glavina Del Rio T."/>
            <person name="Nolan M."/>
            <person name="Mavromatis K."/>
            <person name="Huntemann M."/>
            <person name="Lucas S."/>
            <person name="Lidstrom M.E."/>
            <person name="Ivanova N."/>
            <person name="Chistoserdova L."/>
        </authorList>
    </citation>
    <scope>NUCLEOTIDE SEQUENCE [LARGE SCALE GENOMIC DNA]</scope>
    <source>
        <strain evidence="2 3">301</strain>
    </source>
</reference>
<dbReference type="KEGG" id="meh:M301_1597"/>
<evidence type="ECO:0000313" key="2">
    <source>
        <dbReference type="EMBL" id="ADI29977.1"/>
    </source>
</evidence>
<evidence type="ECO:0000256" key="1">
    <source>
        <dbReference type="SAM" id="MobiDB-lite"/>
    </source>
</evidence>
<accession>D7DIU2</accession>
<dbReference type="Proteomes" id="UP000000383">
    <property type="component" value="Chromosome"/>
</dbReference>
<reference evidence="3" key="1">
    <citation type="submission" date="2010-05" db="EMBL/GenBank/DDBJ databases">
        <title>Complete sequence of Methylotenera sp. 301.</title>
        <authorList>
            <person name="Lucas S."/>
            <person name="Copeland A."/>
            <person name="Lapidus A."/>
            <person name="Cheng J.-F."/>
            <person name="Bruce D."/>
            <person name="Goodwin L."/>
            <person name="Pitluck S."/>
            <person name="Clum A."/>
            <person name="Land M."/>
            <person name="Hauser L."/>
            <person name="Kyrpides N."/>
            <person name="Ivanova N."/>
            <person name="Chistoservova L."/>
            <person name="Kalyuzhnaya M."/>
            <person name="Woyke T."/>
        </authorList>
    </citation>
    <scope>NUCLEOTIDE SEQUENCE [LARGE SCALE GENOMIC DNA]</scope>
    <source>
        <strain evidence="3">301</strain>
    </source>
</reference>
<name>D7DIU2_METV0</name>
<dbReference type="STRING" id="666681.M301_1597"/>
<dbReference type="EMBL" id="CP002056">
    <property type="protein sequence ID" value="ADI29977.1"/>
    <property type="molecule type" value="Genomic_DNA"/>
</dbReference>
<protein>
    <submittedName>
        <fullName evidence="2">Uncharacterized protein</fullName>
    </submittedName>
</protein>
<evidence type="ECO:0000313" key="3">
    <source>
        <dbReference type="Proteomes" id="UP000000383"/>
    </source>
</evidence>
<keyword evidence="3" id="KW-1185">Reference proteome</keyword>
<dbReference type="RefSeq" id="WP_013148289.1">
    <property type="nucleotide sequence ID" value="NC_014207.1"/>
</dbReference>
<feature type="region of interest" description="Disordered" evidence="1">
    <location>
        <begin position="91"/>
        <end position="113"/>
    </location>
</feature>
<gene>
    <name evidence="2" type="ordered locus">M301_1597</name>
</gene>
<sequence length="249" mass="28056">MIKNQNVESTTTQNSKQNSIYLGLQSVLTEQEANEVIEKWSTYFKGTGSIFNGLNSFAKEVCQTYGIADQQRDLLRALHRALLHGDNDVSAKGLKDSTRNKPSIEPAIESATESSTELDNSVYTALFSHQAINTPEFLTFQSLLLKILDLLEKFENGISQKLNPFLIELIHSMPWSEGQQNQLLSLINTGKTIQLRTYMPDQLKSFLKHLRSWVEAEIGSTEAAKVMNEAIEAVKSQPENLNYNVKKFL</sequence>
<dbReference type="AlphaFoldDB" id="D7DIU2"/>
<dbReference type="HOGENOM" id="CLU_1114812_0_0_4"/>
<dbReference type="OrthoDB" id="8537825at2"/>
<proteinExistence type="predicted"/>